<accession>A0AAV4DT15</accession>
<evidence type="ECO:0000313" key="1">
    <source>
        <dbReference type="EMBL" id="GFO47473.1"/>
    </source>
</evidence>
<dbReference type="EMBL" id="BLXT01008333">
    <property type="protein sequence ID" value="GFO47473.1"/>
    <property type="molecule type" value="Genomic_DNA"/>
</dbReference>
<evidence type="ECO:0000313" key="2">
    <source>
        <dbReference type="Proteomes" id="UP000735302"/>
    </source>
</evidence>
<protein>
    <submittedName>
        <fullName evidence="1">Craniofacial development protein 2</fullName>
    </submittedName>
</protein>
<keyword evidence="2" id="KW-1185">Reference proteome</keyword>
<organism evidence="1 2">
    <name type="scientific">Plakobranchus ocellatus</name>
    <dbReference type="NCBI Taxonomy" id="259542"/>
    <lineage>
        <taxon>Eukaryota</taxon>
        <taxon>Metazoa</taxon>
        <taxon>Spiralia</taxon>
        <taxon>Lophotrochozoa</taxon>
        <taxon>Mollusca</taxon>
        <taxon>Gastropoda</taxon>
        <taxon>Heterobranchia</taxon>
        <taxon>Euthyneura</taxon>
        <taxon>Panpulmonata</taxon>
        <taxon>Sacoglossa</taxon>
        <taxon>Placobranchoidea</taxon>
        <taxon>Plakobranchidae</taxon>
        <taxon>Plakobranchus</taxon>
    </lineage>
</organism>
<gene>
    <name evidence="1" type="ORF">PoB_007397800</name>
</gene>
<name>A0AAV4DT15_9GAST</name>
<comment type="caution">
    <text evidence="1">The sequence shown here is derived from an EMBL/GenBank/DDBJ whole genome shotgun (WGS) entry which is preliminary data.</text>
</comment>
<proteinExistence type="predicted"/>
<dbReference type="AlphaFoldDB" id="A0AAV4DT15"/>
<sequence length="103" mass="12377">MEDLWRSIAFMKATKSTLAAKRTYMNRNLLEFLVHKDLLKNLMGCQLFLRRLIPIRLRANPFNITIIQVYALTTEHDDEEIEFFYDQLEEIIDKILRKNILVF</sequence>
<dbReference type="Proteomes" id="UP000735302">
    <property type="component" value="Unassembled WGS sequence"/>
</dbReference>
<reference evidence="1 2" key="1">
    <citation type="journal article" date="2021" name="Elife">
        <title>Chloroplast acquisition without the gene transfer in kleptoplastic sea slugs, Plakobranchus ocellatus.</title>
        <authorList>
            <person name="Maeda T."/>
            <person name="Takahashi S."/>
            <person name="Yoshida T."/>
            <person name="Shimamura S."/>
            <person name="Takaki Y."/>
            <person name="Nagai Y."/>
            <person name="Toyoda A."/>
            <person name="Suzuki Y."/>
            <person name="Arimoto A."/>
            <person name="Ishii H."/>
            <person name="Satoh N."/>
            <person name="Nishiyama T."/>
            <person name="Hasebe M."/>
            <person name="Maruyama T."/>
            <person name="Minagawa J."/>
            <person name="Obokata J."/>
            <person name="Shigenobu S."/>
        </authorList>
    </citation>
    <scope>NUCLEOTIDE SEQUENCE [LARGE SCALE GENOMIC DNA]</scope>
</reference>